<dbReference type="InterPro" id="IPR002044">
    <property type="entry name" value="CBM20"/>
</dbReference>
<dbReference type="GO" id="GO:2001070">
    <property type="term" value="F:starch binding"/>
    <property type="evidence" value="ECO:0007669"/>
    <property type="project" value="InterPro"/>
</dbReference>
<evidence type="ECO:0000313" key="4">
    <source>
        <dbReference type="EMBL" id="EEH54735.1"/>
    </source>
</evidence>
<dbReference type="InterPro" id="IPR013784">
    <property type="entry name" value="Carb-bd-like_fold"/>
</dbReference>
<dbReference type="eggNOG" id="ENOG502QU99">
    <property type="taxonomic scope" value="Eukaryota"/>
</dbReference>
<dbReference type="GO" id="GO:0016020">
    <property type="term" value="C:membrane"/>
    <property type="evidence" value="ECO:0007669"/>
    <property type="project" value="TreeGrafter"/>
</dbReference>
<feature type="compositionally biased region" description="Polar residues" evidence="2">
    <location>
        <begin position="140"/>
        <end position="149"/>
    </location>
</feature>
<keyword evidence="1" id="KW-0175">Coiled coil</keyword>
<dbReference type="FunFam" id="2.60.40.10:FF:000552">
    <property type="entry name" value="Related to glucoamylase"/>
    <property type="match status" value="1"/>
</dbReference>
<reference evidence="4 5" key="1">
    <citation type="journal article" date="2009" name="Science">
        <title>Green evolution and dynamic adaptations revealed by genomes of the marine picoeukaryotes Micromonas.</title>
        <authorList>
            <person name="Worden A.Z."/>
            <person name="Lee J.H."/>
            <person name="Mock T."/>
            <person name="Rouze P."/>
            <person name="Simmons M.P."/>
            <person name="Aerts A.L."/>
            <person name="Allen A.E."/>
            <person name="Cuvelier M.L."/>
            <person name="Derelle E."/>
            <person name="Everett M.V."/>
            <person name="Foulon E."/>
            <person name="Grimwood J."/>
            <person name="Gundlach H."/>
            <person name="Henrissat B."/>
            <person name="Napoli C."/>
            <person name="McDonald S.M."/>
            <person name="Parker M.S."/>
            <person name="Rombauts S."/>
            <person name="Salamov A."/>
            <person name="Von Dassow P."/>
            <person name="Badger J.H."/>
            <person name="Coutinho P.M."/>
            <person name="Demir E."/>
            <person name="Dubchak I."/>
            <person name="Gentemann C."/>
            <person name="Eikrem W."/>
            <person name="Gready J.E."/>
            <person name="John U."/>
            <person name="Lanier W."/>
            <person name="Lindquist E.A."/>
            <person name="Lucas S."/>
            <person name="Mayer K.F."/>
            <person name="Moreau H."/>
            <person name="Not F."/>
            <person name="Otillar R."/>
            <person name="Panaud O."/>
            <person name="Pangilinan J."/>
            <person name="Paulsen I."/>
            <person name="Piegu B."/>
            <person name="Poliakov A."/>
            <person name="Robbens S."/>
            <person name="Schmutz J."/>
            <person name="Toulza E."/>
            <person name="Wyss T."/>
            <person name="Zelensky A."/>
            <person name="Zhou K."/>
            <person name="Armbrust E.V."/>
            <person name="Bhattacharya D."/>
            <person name="Goodenough U.W."/>
            <person name="Van de Peer Y."/>
            <person name="Grigoriev I.V."/>
        </authorList>
    </citation>
    <scope>NUCLEOTIDE SEQUENCE [LARGE SCALE GENOMIC DNA]</scope>
    <source>
        <strain evidence="4 5">CCMP1545</strain>
    </source>
</reference>
<dbReference type="SMART" id="SM01065">
    <property type="entry name" value="CBM_2"/>
    <property type="match status" value="1"/>
</dbReference>
<feature type="region of interest" description="Disordered" evidence="2">
    <location>
        <begin position="134"/>
        <end position="166"/>
    </location>
</feature>
<feature type="region of interest" description="Disordered" evidence="2">
    <location>
        <begin position="395"/>
        <end position="419"/>
    </location>
</feature>
<protein>
    <submittedName>
        <fullName evidence="4">Carbohydrate-binding module family 20 protein</fullName>
    </submittedName>
</protein>
<evidence type="ECO:0000259" key="3">
    <source>
        <dbReference type="PROSITE" id="PS51166"/>
    </source>
</evidence>
<keyword evidence="5" id="KW-1185">Reference proteome</keyword>
<dbReference type="GeneID" id="9686272"/>
<dbReference type="EMBL" id="GG663743">
    <property type="protein sequence ID" value="EEH54735.1"/>
    <property type="molecule type" value="Genomic_DNA"/>
</dbReference>
<feature type="compositionally biased region" description="Basic and acidic residues" evidence="2">
    <location>
        <begin position="21"/>
        <end position="38"/>
    </location>
</feature>
<gene>
    <name evidence="4" type="ORF">MICPUCDRAFT_63161</name>
</gene>
<evidence type="ECO:0000313" key="5">
    <source>
        <dbReference type="Proteomes" id="UP000001876"/>
    </source>
</evidence>
<name>C1MYR8_MICPC</name>
<dbReference type="InterPro" id="IPR013783">
    <property type="entry name" value="Ig-like_fold"/>
</dbReference>
<dbReference type="Gene3D" id="2.60.40.10">
    <property type="entry name" value="Immunoglobulins"/>
    <property type="match status" value="1"/>
</dbReference>
<dbReference type="PANTHER" id="PTHR15048:SF0">
    <property type="entry name" value="STARCH-BINDING DOMAIN-CONTAINING PROTEIN 1"/>
    <property type="match status" value="1"/>
</dbReference>
<dbReference type="SUPFAM" id="SSF49452">
    <property type="entry name" value="Starch-binding domain-like"/>
    <property type="match status" value="1"/>
</dbReference>
<feature type="coiled-coil region" evidence="1">
    <location>
        <begin position="355"/>
        <end position="389"/>
    </location>
</feature>
<sequence>MTGSPYARTGTTRRRSGASRAEGKRDRPRVARAHDAARSPRPHAVAFARLASRTLAKSARTSPRSRFVASRAPVFEARPPHHLFPRESSSRIHSKMASPSCAAFAASRVVAAAASGAGSNGPTRKNVTRKAVNAAKGAARSTTRLNASSPAAKDAKKAQTSTASAGGVATAMTEAENAVALKNNAVATQRAQLARAREIMTIDPTEGHNALELLASVESVAVQFSVHYETKVGEDLFVVGSHRALGNWAQADAFPLTWTEGSYWKGVADLPAGGAFFYKYIVRRPDGSYRWQEGANNLVMTPDVWDVPDGGTFILDDNFAGLSKQANNALAIRLISTEKEKVTLKIETKKAKEMTKAALSELLIAREELQKANEKLAMYEENAQTVISKVKNGIFPKGGKKEKATTGDEEQPTAAETSR</sequence>
<feature type="region of interest" description="Disordered" evidence="2">
    <location>
        <begin position="1"/>
        <end position="43"/>
    </location>
</feature>
<dbReference type="OrthoDB" id="498705at2759"/>
<dbReference type="RefSeq" id="XP_003061085.1">
    <property type="nucleotide sequence ID" value="XM_003061039.1"/>
</dbReference>
<accession>C1MYR8</accession>
<evidence type="ECO:0000256" key="1">
    <source>
        <dbReference type="SAM" id="Coils"/>
    </source>
</evidence>
<dbReference type="KEGG" id="mpp:MICPUCDRAFT_63161"/>
<dbReference type="Proteomes" id="UP000001876">
    <property type="component" value="Unassembled WGS sequence"/>
</dbReference>
<dbReference type="AlphaFoldDB" id="C1MYR8"/>
<dbReference type="Pfam" id="PF00686">
    <property type="entry name" value="CBM_20"/>
    <property type="match status" value="1"/>
</dbReference>
<dbReference type="PANTHER" id="PTHR15048">
    <property type="entry name" value="STARCH-BINDING DOMAIN-CONTAINING PROTEIN 1"/>
    <property type="match status" value="1"/>
</dbReference>
<organism evidence="5">
    <name type="scientific">Micromonas pusilla (strain CCMP1545)</name>
    <name type="common">Picoplanktonic green alga</name>
    <dbReference type="NCBI Taxonomy" id="564608"/>
    <lineage>
        <taxon>Eukaryota</taxon>
        <taxon>Viridiplantae</taxon>
        <taxon>Chlorophyta</taxon>
        <taxon>Mamiellophyceae</taxon>
        <taxon>Mamiellales</taxon>
        <taxon>Mamiellaceae</taxon>
        <taxon>Micromonas</taxon>
    </lineage>
</organism>
<dbReference type="PROSITE" id="PS51166">
    <property type="entry name" value="CBM20"/>
    <property type="match status" value="1"/>
</dbReference>
<proteinExistence type="predicted"/>
<feature type="domain" description="CBM20" evidence="3">
    <location>
        <begin position="214"/>
        <end position="321"/>
    </location>
</feature>
<dbReference type="STRING" id="564608.C1MYR8"/>
<evidence type="ECO:0000256" key="2">
    <source>
        <dbReference type="SAM" id="MobiDB-lite"/>
    </source>
</evidence>